<protein>
    <submittedName>
        <fullName evidence="8">Pilus assembly protein CpaA</fullName>
    </submittedName>
</protein>
<evidence type="ECO:0000313" key="9">
    <source>
        <dbReference type="Proteomes" id="UP000518904"/>
    </source>
</evidence>
<name>A0A7Y0SLQ7_VIBPH</name>
<evidence type="ECO:0000256" key="5">
    <source>
        <dbReference type="ARBA" id="ARBA00023136"/>
    </source>
</evidence>
<dbReference type="RefSeq" id="WP_138938289.1">
    <property type="nucleotide sequence ID" value="NZ_CAJDZF010000013.1"/>
</dbReference>
<keyword evidence="5 6" id="KW-0472">Membrane</keyword>
<evidence type="ECO:0000256" key="6">
    <source>
        <dbReference type="SAM" id="Phobius"/>
    </source>
</evidence>
<evidence type="ECO:0000256" key="1">
    <source>
        <dbReference type="ARBA" id="ARBA00004651"/>
    </source>
</evidence>
<evidence type="ECO:0000256" key="3">
    <source>
        <dbReference type="ARBA" id="ARBA00022692"/>
    </source>
</evidence>
<dbReference type="GO" id="GO:0005886">
    <property type="term" value="C:plasma membrane"/>
    <property type="evidence" value="ECO:0007669"/>
    <property type="project" value="UniProtKB-SubCell"/>
</dbReference>
<feature type="transmembrane region" description="Helical" evidence="6">
    <location>
        <begin position="28"/>
        <end position="45"/>
    </location>
</feature>
<sequence>MLLIYVLLALLCAMVSFSDLRHRTIKNHHVGMIALLAIVIGSADYTLDSSWILGICWSALLVLHIFNVMGGGDVKLIAAFSLALPTAFLLPALMLVAVFGGVLTTFYLCKRWWITKKSAQEHVQIGLPYGVAICCGFFTALLLNSAV</sequence>
<dbReference type="Proteomes" id="UP000518904">
    <property type="component" value="Unassembled WGS sequence"/>
</dbReference>
<proteinExistence type="predicted"/>
<feature type="transmembrane region" description="Helical" evidence="6">
    <location>
        <begin position="129"/>
        <end position="146"/>
    </location>
</feature>
<keyword evidence="3 6" id="KW-0812">Transmembrane</keyword>
<dbReference type="PANTHER" id="PTHR36506:SF1">
    <property type="entry name" value="PREFLAGELLIN PEPTIDASE"/>
    <property type="match status" value="1"/>
</dbReference>
<keyword evidence="4 6" id="KW-1133">Transmembrane helix</keyword>
<dbReference type="InterPro" id="IPR000045">
    <property type="entry name" value="Prepilin_IV_endopep_pep"/>
</dbReference>
<dbReference type="AlphaFoldDB" id="A0A7Y0SLQ7"/>
<feature type="transmembrane region" description="Helical" evidence="6">
    <location>
        <begin position="52"/>
        <end position="70"/>
    </location>
</feature>
<comment type="caution">
    <text evidence="8">The sequence shown here is derived from an EMBL/GenBank/DDBJ whole genome shotgun (WGS) entry which is preliminary data.</text>
</comment>
<dbReference type="PANTHER" id="PTHR36506">
    <property type="entry name" value="PREFLAGELLIN PEPTIDASE"/>
    <property type="match status" value="1"/>
</dbReference>
<dbReference type="InterPro" id="IPR052218">
    <property type="entry name" value="Preflagellin_Peptidase"/>
</dbReference>
<evidence type="ECO:0000259" key="7">
    <source>
        <dbReference type="Pfam" id="PF01478"/>
    </source>
</evidence>
<dbReference type="EMBL" id="JABCLB010002279">
    <property type="protein sequence ID" value="NMU85815.1"/>
    <property type="molecule type" value="Genomic_DNA"/>
</dbReference>
<evidence type="ECO:0000256" key="4">
    <source>
        <dbReference type="ARBA" id="ARBA00022989"/>
    </source>
</evidence>
<dbReference type="Pfam" id="PF01478">
    <property type="entry name" value="Peptidase_A24"/>
    <property type="match status" value="1"/>
</dbReference>
<evidence type="ECO:0000256" key="2">
    <source>
        <dbReference type="ARBA" id="ARBA00022475"/>
    </source>
</evidence>
<evidence type="ECO:0000313" key="8">
    <source>
        <dbReference type="EMBL" id="NMU85815.1"/>
    </source>
</evidence>
<accession>A0A7Y0SLQ7</accession>
<dbReference type="Gene3D" id="1.20.120.1220">
    <property type="match status" value="1"/>
</dbReference>
<feature type="transmembrane region" description="Helical" evidence="6">
    <location>
        <begin position="76"/>
        <end position="109"/>
    </location>
</feature>
<feature type="domain" description="Prepilin type IV endopeptidase peptidase" evidence="7">
    <location>
        <begin position="7"/>
        <end position="104"/>
    </location>
</feature>
<gene>
    <name evidence="8" type="ORF">HKB16_23460</name>
</gene>
<dbReference type="GO" id="GO:0004190">
    <property type="term" value="F:aspartic-type endopeptidase activity"/>
    <property type="evidence" value="ECO:0007669"/>
    <property type="project" value="InterPro"/>
</dbReference>
<reference evidence="8 9" key="1">
    <citation type="submission" date="2020-04" db="EMBL/GenBank/DDBJ databases">
        <title>Whole-genome sequencing of Vibrio spp. from China reveals different genetic environments of blaCTX-M-14 among diverse lineages.</title>
        <authorList>
            <person name="Zheng Z."/>
            <person name="Ye L."/>
            <person name="Chen S."/>
        </authorList>
    </citation>
    <scope>NUCLEOTIDE SEQUENCE [LARGE SCALE GENOMIC DNA]</scope>
    <source>
        <strain evidence="8 9">Vb0551</strain>
    </source>
</reference>
<keyword evidence="2" id="KW-1003">Cell membrane</keyword>
<organism evidence="8 9">
    <name type="scientific">Vibrio parahaemolyticus</name>
    <dbReference type="NCBI Taxonomy" id="670"/>
    <lineage>
        <taxon>Bacteria</taxon>
        <taxon>Pseudomonadati</taxon>
        <taxon>Pseudomonadota</taxon>
        <taxon>Gammaproteobacteria</taxon>
        <taxon>Vibrionales</taxon>
        <taxon>Vibrionaceae</taxon>
        <taxon>Vibrio</taxon>
    </lineage>
</organism>
<comment type="subcellular location">
    <subcellularLocation>
        <location evidence="1">Cell membrane</location>
        <topology evidence="1">Multi-pass membrane protein</topology>
    </subcellularLocation>
</comment>